<protein>
    <submittedName>
        <fullName evidence="5">Poly(3-hydroxyalkanoate) polymerase subunit PhaC</fullName>
        <ecNumber evidence="5">2.3.1.-</ecNumber>
    </submittedName>
</protein>
<evidence type="ECO:0000256" key="2">
    <source>
        <dbReference type="ARBA" id="ARBA00023315"/>
    </source>
</evidence>
<evidence type="ECO:0000256" key="1">
    <source>
        <dbReference type="ARBA" id="ARBA00022679"/>
    </source>
</evidence>
<evidence type="ECO:0000313" key="6">
    <source>
        <dbReference type="Proteomes" id="UP000244904"/>
    </source>
</evidence>
<dbReference type="Pfam" id="PF12551">
    <property type="entry name" value="PHBC_N"/>
    <property type="match status" value="1"/>
</dbReference>
<dbReference type="EMBL" id="OMOJ01000002">
    <property type="protein sequence ID" value="SPF79791.1"/>
    <property type="molecule type" value="Genomic_DNA"/>
</dbReference>
<dbReference type="Pfam" id="PF07167">
    <property type="entry name" value="PhaC_N"/>
    <property type="match status" value="1"/>
</dbReference>
<organism evidence="5 6">
    <name type="scientific">Pseudoprimorskyibacter insulae</name>
    <dbReference type="NCBI Taxonomy" id="1695997"/>
    <lineage>
        <taxon>Bacteria</taxon>
        <taxon>Pseudomonadati</taxon>
        <taxon>Pseudomonadota</taxon>
        <taxon>Alphaproteobacteria</taxon>
        <taxon>Rhodobacterales</taxon>
        <taxon>Paracoccaceae</taxon>
        <taxon>Pseudoprimorskyibacter</taxon>
    </lineage>
</organism>
<keyword evidence="2 5" id="KW-0012">Acyltransferase</keyword>
<dbReference type="InterPro" id="IPR051321">
    <property type="entry name" value="PHA/PHB_synthase"/>
</dbReference>
<dbReference type="InterPro" id="IPR029058">
    <property type="entry name" value="AB_hydrolase_fold"/>
</dbReference>
<name>A0A2R8AUU3_9RHOB</name>
<dbReference type="InterPro" id="IPR010941">
    <property type="entry name" value="PhaC_N"/>
</dbReference>
<keyword evidence="1 5" id="KW-0808">Transferase</keyword>
<sequence>MSQTPASSNESLSHVLGAAAARYTGGLSPYAAWAAMADWATHLATSPAQQFALGETARKILHDWTDYIARDDAPAPFRPKADDHRFAHPDWAKPPYCYWHQAYLGAEAFWEAATAHQPGVDRRNSDRAAFMARQLLDMASPSNMPALNPEVMHRLIETKGMAFAKGLELLIQDARQASDPKAAPSNGGLTVGQDIAATPGKVIFRNRIMELIQYSPATPQVHAEPVLIVPAWIMKYYILDLSPENSLIRYLVAQGHTVFVISWVNPTEEHRDISLDDYRTEGVMAALDQIGTIVPSQKIHACGYCLGGTMLSIAAATMARDGDARLGSVTLLAAQTDFTEAGELLLFLDESQIAFLEDMMWEQGYLDRTQMAGAFQALRSEDLVWSRAVRRYLMGLEDRASDMSAWNADATRMPARMHSEYLRSLFMENRLSAGRFAVDGRVVALKNIRVPMFVVGTEKDHIAPWHSVYKIKLFTDADLHFVLTKGGHNGGIVSEPGHAHRHYRIGHRVPGALYLDPDSWMAQHAPQEGSWWPEWQSWLADHSGAMVAPPAVPDALCDAPGTYVFQR</sequence>
<reference evidence="6" key="1">
    <citation type="submission" date="2018-03" db="EMBL/GenBank/DDBJ databases">
        <authorList>
            <person name="Rodrigo-Torres L."/>
            <person name="Arahal R. D."/>
            <person name="Lucena T."/>
        </authorList>
    </citation>
    <scope>NUCLEOTIDE SEQUENCE [LARGE SCALE GENOMIC DNA]</scope>
    <source>
        <strain evidence="6">CECT 8871</strain>
    </source>
</reference>
<dbReference type="RefSeq" id="WP_108885629.1">
    <property type="nucleotide sequence ID" value="NZ_OMOJ01000002.1"/>
</dbReference>
<dbReference type="EC" id="2.3.1.-" evidence="5"/>
<dbReference type="Gene3D" id="3.40.50.1820">
    <property type="entry name" value="alpha/beta hydrolase"/>
    <property type="match status" value="1"/>
</dbReference>
<dbReference type="PANTHER" id="PTHR36837">
    <property type="entry name" value="POLY(3-HYDROXYALKANOATE) POLYMERASE SUBUNIT PHAC"/>
    <property type="match status" value="1"/>
</dbReference>
<gene>
    <name evidence="5" type="primary">phaC_1</name>
    <name evidence="5" type="ORF">PRI8871_01588</name>
</gene>
<dbReference type="InterPro" id="IPR022211">
    <property type="entry name" value="PHBC_N"/>
</dbReference>
<dbReference type="OrthoDB" id="7208816at2"/>
<evidence type="ECO:0000259" key="4">
    <source>
        <dbReference type="Pfam" id="PF12551"/>
    </source>
</evidence>
<feature type="domain" description="Poly-beta-hydroxybutyrate polymerase N-terminal" evidence="3">
    <location>
        <begin position="82"/>
        <end position="251"/>
    </location>
</feature>
<dbReference type="GO" id="GO:0042619">
    <property type="term" value="P:poly-hydroxybutyrate biosynthetic process"/>
    <property type="evidence" value="ECO:0007669"/>
    <property type="project" value="InterPro"/>
</dbReference>
<dbReference type="PANTHER" id="PTHR36837:SF5">
    <property type="entry name" value="POLY-3-HYDROXYBUTYRATE SYNTHASE"/>
    <property type="match status" value="1"/>
</dbReference>
<keyword evidence="6" id="KW-1185">Reference proteome</keyword>
<dbReference type="GO" id="GO:0016746">
    <property type="term" value="F:acyltransferase activity"/>
    <property type="evidence" value="ECO:0007669"/>
    <property type="project" value="UniProtKB-KW"/>
</dbReference>
<dbReference type="SUPFAM" id="SSF53474">
    <property type="entry name" value="alpha/beta-Hydrolases"/>
    <property type="match status" value="1"/>
</dbReference>
<feature type="domain" description="Poly-beta-hydroxybutyrate polymerase N-terminal" evidence="4">
    <location>
        <begin position="16"/>
        <end position="48"/>
    </location>
</feature>
<proteinExistence type="predicted"/>
<dbReference type="AlphaFoldDB" id="A0A2R8AUU3"/>
<accession>A0A2R8AUU3</accession>
<evidence type="ECO:0000313" key="5">
    <source>
        <dbReference type="EMBL" id="SPF79791.1"/>
    </source>
</evidence>
<dbReference type="Proteomes" id="UP000244904">
    <property type="component" value="Unassembled WGS sequence"/>
</dbReference>
<evidence type="ECO:0000259" key="3">
    <source>
        <dbReference type="Pfam" id="PF07167"/>
    </source>
</evidence>